<feature type="transmembrane region" description="Helical" evidence="5">
    <location>
        <begin position="130"/>
        <end position="147"/>
    </location>
</feature>
<evidence type="ECO:0000313" key="10">
    <source>
        <dbReference type="EMBL" id="CAB5077138.1"/>
    </source>
</evidence>
<accession>A0A6J7BFF8</accession>
<dbReference type="SUPFAM" id="SSF103481">
    <property type="entry name" value="Multidrug resistance efflux transporter EmrE"/>
    <property type="match status" value="2"/>
</dbReference>
<reference evidence="9" key="1">
    <citation type="submission" date="2020-05" db="EMBL/GenBank/DDBJ databases">
        <authorList>
            <person name="Chiriac C."/>
            <person name="Salcher M."/>
            <person name="Ghai R."/>
            <person name="Kavagutti S V."/>
        </authorList>
    </citation>
    <scope>NUCLEOTIDE SEQUENCE</scope>
</reference>
<gene>
    <name evidence="7" type="ORF">UFOPK2342_00509</name>
    <name evidence="8" type="ORF">UFOPK2423_01784</name>
    <name evidence="9" type="ORF">UFOPK3266_00831</name>
    <name evidence="10" type="ORF">UFOPK4367_01156</name>
</gene>
<dbReference type="GO" id="GO:0016020">
    <property type="term" value="C:membrane"/>
    <property type="evidence" value="ECO:0007669"/>
    <property type="project" value="UniProtKB-SubCell"/>
</dbReference>
<dbReference type="PANTHER" id="PTHR32322:SF2">
    <property type="entry name" value="EAMA DOMAIN-CONTAINING PROTEIN"/>
    <property type="match status" value="1"/>
</dbReference>
<evidence type="ECO:0000256" key="4">
    <source>
        <dbReference type="ARBA" id="ARBA00023136"/>
    </source>
</evidence>
<evidence type="ECO:0000313" key="9">
    <source>
        <dbReference type="EMBL" id="CAB4843213.1"/>
    </source>
</evidence>
<evidence type="ECO:0000256" key="2">
    <source>
        <dbReference type="ARBA" id="ARBA00022692"/>
    </source>
</evidence>
<feature type="transmembrane region" description="Helical" evidence="5">
    <location>
        <begin position="222"/>
        <end position="242"/>
    </location>
</feature>
<keyword evidence="3 5" id="KW-1133">Transmembrane helix</keyword>
<evidence type="ECO:0000313" key="7">
    <source>
        <dbReference type="EMBL" id="CAB4672061.1"/>
    </source>
</evidence>
<proteinExistence type="predicted"/>
<feature type="transmembrane region" description="Helical" evidence="5">
    <location>
        <begin position="74"/>
        <end position="94"/>
    </location>
</feature>
<evidence type="ECO:0000313" key="8">
    <source>
        <dbReference type="EMBL" id="CAB4712059.1"/>
    </source>
</evidence>
<feature type="domain" description="EamA" evidence="6">
    <location>
        <begin position="12"/>
        <end position="138"/>
    </location>
</feature>
<feature type="transmembrane region" description="Helical" evidence="5">
    <location>
        <begin position="41"/>
        <end position="62"/>
    </location>
</feature>
<feature type="transmembrane region" description="Helical" evidence="5">
    <location>
        <begin position="189"/>
        <end position="210"/>
    </location>
</feature>
<name>A0A6J7BFF8_9ZZZZ</name>
<dbReference type="InterPro" id="IPR037185">
    <property type="entry name" value="EmrE-like"/>
</dbReference>
<feature type="transmembrane region" description="Helical" evidence="5">
    <location>
        <begin position="12"/>
        <end position="35"/>
    </location>
</feature>
<dbReference type="EMBL" id="CAEZXB010000006">
    <property type="protein sequence ID" value="CAB4672061.1"/>
    <property type="molecule type" value="Genomic_DNA"/>
</dbReference>
<dbReference type="InterPro" id="IPR050638">
    <property type="entry name" value="AA-Vitamin_Transporters"/>
</dbReference>
<dbReference type="EMBL" id="CAEZXN010000089">
    <property type="protein sequence ID" value="CAB4712059.1"/>
    <property type="molecule type" value="Genomic_DNA"/>
</dbReference>
<keyword evidence="4 5" id="KW-0472">Membrane</keyword>
<evidence type="ECO:0000259" key="6">
    <source>
        <dbReference type="Pfam" id="PF00892"/>
    </source>
</evidence>
<evidence type="ECO:0000256" key="1">
    <source>
        <dbReference type="ARBA" id="ARBA00004141"/>
    </source>
</evidence>
<feature type="domain" description="EamA" evidence="6">
    <location>
        <begin position="160"/>
        <end position="294"/>
    </location>
</feature>
<dbReference type="EMBL" id="CAFBRC010000085">
    <property type="protein sequence ID" value="CAB5077138.1"/>
    <property type="molecule type" value="Genomic_DNA"/>
</dbReference>
<evidence type="ECO:0000256" key="3">
    <source>
        <dbReference type="ARBA" id="ARBA00022989"/>
    </source>
</evidence>
<dbReference type="EMBL" id="CAFBAA010000018">
    <property type="protein sequence ID" value="CAB4843213.1"/>
    <property type="molecule type" value="Genomic_DNA"/>
</dbReference>
<evidence type="ECO:0000256" key="5">
    <source>
        <dbReference type="SAM" id="Phobius"/>
    </source>
</evidence>
<protein>
    <submittedName>
        <fullName evidence="9">Unannotated protein</fullName>
    </submittedName>
</protein>
<dbReference type="AlphaFoldDB" id="A0A6J7BFF8"/>
<feature type="transmembrane region" description="Helical" evidence="5">
    <location>
        <begin position="275"/>
        <end position="295"/>
    </location>
</feature>
<sequence>MIHAKLTHAEKRGLLFAFLGVFLFSLSLPMTKWALESFDPYFTSTGRAVIAAALAAIILKVRKAPRFKREHLRSFIYTALGAAFGWPILIALALDRPHSTSAKIAVIAAIMPLMTALLAVLRTHERVSRSFWLASAAGSGILVLFALSRTDGTPRDLIADGLTVIAVVASSWCYVEGAGLTKEYPGWQVISWVVIISLPLNLPISIWLWSRTHSSHTYTWHGIVGLLIIGFSSMYLGFFAWYKGLNEAGTARGGQVQQLQALMTLGWSALLLHEHVTLVTLLSAIGVVLCVVWALTARKPLPRN</sequence>
<comment type="subcellular location">
    <subcellularLocation>
        <location evidence="1">Membrane</location>
        <topology evidence="1">Multi-pass membrane protein</topology>
    </subcellularLocation>
</comment>
<feature type="transmembrane region" description="Helical" evidence="5">
    <location>
        <begin position="100"/>
        <end position="121"/>
    </location>
</feature>
<dbReference type="InterPro" id="IPR000620">
    <property type="entry name" value="EamA_dom"/>
</dbReference>
<keyword evidence="2 5" id="KW-0812">Transmembrane</keyword>
<dbReference type="Pfam" id="PF00892">
    <property type="entry name" value="EamA"/>
    <property type="match status" value="2"/>
</dbReference>
<organism evidence="9">
    <name type="scientific">freshwater metagenome</name>
    <dbReference type="NCBI Taxonomy" id="449393"/>
    <lineage>
        <taxon>unclassified sequences</taxon>
        <taxon>metagenomes</taxon>
        <taxon>ecological metagenomes</taxon>
    </lineage>
</organism>
<dbReference type="PANTHER" id="PTHR32322">
    <property type="entry name" value="INNER MEMBRANE TRANSPORTER"/>
    <property type="match status" value="1"/>
</dbReference>